<keyword evidence="2" id="KW-1185">Reference proteome</keyword>
<dbReference type="OrthoDB" id="2684236at2759"/>
<dbReference type="Proteomes" id="UP000326198">
    <property type="component" value="Unassembled WGS sequence"/>
</dbReference>
<proteinExistence type="predicted"/>
<dbReference type="AlphaFoldDB" id="A0A5N7B6G5"/>
<dbReference type="EMBL" id="ML736234">
    <property type="protein sequence ID" value="KAE8376788.1"/>
    <property type="molecule type" value="Genomic_DNA"/>
</dbReference>
<protein>
    <submittedName>
        <fullName evidence="1">Uncharacterized protein</fullName>
    </submittedName>
</protein>
<organism evidence="1 2">
    <name type="scientific">Aspergillus bertholletiae</name>
    <dbReference type="NCBI Taxonomy" id="1226010"/>
    <lineage>
        <taxon>Eukaryota</taxon>
        <taxon>Fungi</taxon>
        <taxon>Dikarya</taxon>
        <taxon>Ascomycota</taxon>
        <taxon>Pezizomycotina</taxon>
        <taxon>Eurotiomycetes</taxon>
        <taxon>Eurotiomycetidae</taxon>
        <taxon>Eurotiales</taxon>
        <taxon>Aspergillaceae</taxon>
        <taxon>Aspergillus</taxon>
        <taxon>Aspergillus subgen. Circumdati</taxon>
    </lineage>
</organism>
<evidence type="ECO:0000313" key="2">
    <source>
        <dbReference type="Proteomes" id="UP000326198"/>
    </source>
</evidence>
<gene>
    <name evidence="1" type="ORF">BDV26DRAFT_282393</name>
</gene>
<dbReference type="PANTHER" id="PTHR34365">
    <property type="entry name" value="ENOLASE (DUF1399)"/>
    <property type="match status" value="1"/>
</dbReference>
<reference evidence="1 2" key="1">
    <citation type="submission" date="2019-04" db="EMBL/GenBank/DDBJ databases">
        <title>Friends and foes A comparative genomics studyof 23 Aspergillus species from section Flavi.</title>
        <authorList>
            <consortium name="DOE Joint Genome Institute"/>
            <person name="Kjaerbolling I."/>
            <person name="Vesth T."/>
            <person name="Frisvad J.C."/>
            <person name="Nybo J.L."/>
            <person name="Theobald S."/>
            <person name="Kildgaard S."/>
            <person name="Isbrandt T."/>
            <person name="Kuo A."/>
            <person name="Sato A."/>
            <person name="Lyhne E.K."/>
            <person name="Kogle M.E."/>
            <person name="Wiebenga A."/>
            <person name="Kun R.S."/>
            <person name="Lubbers R.J."/>
            <person name="Makela M.R."/>
            <person name="Barry K."/>
            <person name="Chovatia M."/>
            <person name="Clum A."/>
            <person name="Daum C."/>
            <person name="Haridas S."/>
            <person name="He G."/>
            <person name="LaButti K."/>
            <person name="Lipzen A."/>
            <person name="Mondo S."/>
            <person name="Riley R."/>
            <person name="Salamov A."/>
            <person name="Simmons B.A."/>
            <person name="Magnuson J.K."/>
            <person name="Henrissat B."/>
            <person name="Mortensen U.H."/>
            <person name="Larsen T.O."/>
            <person name="Devries R.P."/>
            <person name="Grigoriev I.V."/>
            <person name="Machida M."/>
            <person name="Baker S.E."/>
            <person name="Andersen M.R."/>
        </authorList>
    </citation>
    <scope>NUCLEOTIDE SEQUENCE [LARGE SCALE GENOMIC DNA]</scope>
    <source>
        <strain evidence="1 2">IBT 29228</strain>
    </source>
</reference>
<accession>A0A5N7B6G5</accession>
<name>A0A5N7B6G5_9EURO</name>
<dbReference type="Pfam" id="PF07173">
    <property type="entry name" value="GRDP-like"/>
    <property type="match status" value="1"/>
</dbReference>
<evidence type="ECO:0000313" key="1">
    <source>
        <dbReference type="EMBL" id="KAE8376788.1"/>
    </source>
</evidence>
<sequence>MALVPLNISFLHRASGTEIINVRYSKTTSLYQPALVLSEEPIIPDPQLFKPLSHQTSTNRRDLPTINECAVHLELLEVFHALKYKVQQSRDLDNTFGVEPNTRTVYRKRYSSTLRKYESYTARVKDTTFEQRRKEKWEYFLELAVGRFTRWIRRANTMTFSGTDSETGGPFGQGPLPPIDVLMVWHAFLLNPDDFDFYCVKHRLERIRKAQLPWKQIHEAINARNWSYSLPKAQKDWLEKEAEFAPDLFEMLVEVGKSGSHAKHVLSQYGSGSKTSPFSLLKYADSRANYVFVEMVQTTRAEASRNKPLKANVDRQLKFVEKMHAHLWIRSPAVEGTLYRAIDRYEKFLQLFRDYPKMTLVPTLDVDLVWHTHLCNPEQYRTSLVERAGRIVNHDDKLGKTFLDIRFGKTNELFQITFGQQYEVCLCWDCQAILSAMEAFAINDDIDIMDDVDGGADSVVKKVEDDVRYYRAVEIARWQGRRLPVR</sequence>
<dbReference type="PANTHER" id="PTHR34365:SF7">
    <property type="entry name" value="GLYCINE-RICH DOMAIN-CONTAINING PROTEIN 1"/>
    <property type="match status" value="1"/>
</dbReference>
<dbReference type="InterPro" id="IPR009836">
    <property type="entry name" value="GRDP-like"/>
</dbReference>